<feature type="compositionally biased region" description="Basic and acidic residues" evidence="1">
    <location>
        <begin position="316"/>
        <end position="327"/>
    </location>
</feature>
<reference evidence="2 3" key="1">
    <citation type="journal article" date="2021" name="Comput. Struct. Biotechnol. J.">
        <title>De novo genome assembly of the potent medicinal plant Rehmannia glutinosa using nanopore technology.</title>
        <authorList>
            <person name="Ma L."/>
            <person name="Dong C."/>
            <person name="Song C."/>
            <person name="Wang X."/>
            <person name="Zheng X."/>
            <person name="Niu Y."/>
            <person name="Chen S."/>
            <person name="Feng W."/>
        </authorList>
    </citation>
    <scope>NUCLEOTIDE SEQUENCE [LARGE SCALE GENOMIC DNA]</scope>
    <source>
        <strain evidence="2">DH-2019</strain>
    </source>
</reference>
<organism evidence="2 3">
    <name type="scientific">Rehmannia glutinosa</name>
    <name type="common">Chinese foxglove</name>
    <dbReference type="NCBI Taxonomy" id="99300"/>
    <lineage>
        <taxon>Eukaryota</taxon>
        <taxon>Viridiplantae</taxon>
        <taxon>Streptophyta</taxon>
        <taxon>Embryophyta</taxon>
        <taxon>Tracheophyta</taxon>
        <taxon>Spermatophyta</taxon>
        <taxon>Magnoliopsida</taxon>
        <taxon>eudicotyledons</taxon>
        <taxon>Gunneridae</taxon>
        <taxon>Pentapetalae</taxon>
        <taxon>asterids</taxon>
        <taxon>lamiids</taxon>
        <taxon>Lamiales</taxon>
        <taxon>Orobanchaceae</taxon>
        <taxon>Rehmannieae</taxon>
        <taxon>Rehmannia</taxon>
    </lineage>
</organism>
<gene>
    <name evidence="2" type="ORF">DH2020_010743</name>
</gene>
<name>A0ABR0XBE9_REHGL</name>
<evidence type="ECO:0000256" key="1">
    <source>
        <dbReference type="SAM" id="MobiDB-lite"/>
    </source>
</evidence>
<evidence type="ECO:0000313" key="2">
    <source>
        <dbReference type="EMBL" id="KAK6156495.1"/>
    </source>
</evidence>
<dbReference type="PANTHER" id="PTHR35300:SF4">
    <property type="entry name" value="HISTONE ACETYLTRANSFERASE"/>
    <property type="match status" value="1"/>
</dbReference>
<dbReference type="PANTHER" id="PTHR35300">
    <property type="entry name" value="COACTIVATOR CBP, KIX DOMAIN-CONTAINING PROTEIN-RELATED"/>
    <property type="match status" value="1"/>
</dbReference>
<protein>
    <submittedName>
        <fullName evidence="2">Uncharacterized protein</fullName>
    </submittedName>
</protein>
<dbReference type="EMBL" id="JABTTQ020000005">
    <property type="protein sequence ID" value="KAK6156495.1"/>
    <property type="molecule type" value="Genomic_DNA"/>
</dbReference>
<comment type="caution">
    <text evidence="2">The sequence shown here is derived from an EMBL/GenBank/DDBJ whole genome shotgun (WGS) entry which is preliminary data.</text>
</comment>
<feature type="region of interest" description="Disordered" evidence="1">
    <location>
        <begin position="295"/>
        <end position="327"/>
    </location>
</feature>
<accession>A0ABR0XBE9</accession>
<proteinExistence type="predicted"/>
<dbReference type="Proteomes" id="UP001318860">
    <property type="component" value="Unassembled WGS sequence"/>
</dbReference>
<evidence type="ECO:0000313" key="3">
    <source>
        <dbReference type="Proteomes" id="UP001318860"/>
    </source>
</evidence>
<feature type="region of interest" description="Disordered" evidence="1">
    <location>
        <begin position="340"/>
        <end position="362"/>
    </location>
</feature>
<feature type="compositionally biased region" description="Polar residues" evidence="1">
    <location>
        <begin position="340"/>
        <end position="354"/>
    </location>
</feature>
<feature type="region of interest" description="Disordered" evidence="1">
    <location>
        <begin position="107"/>
        <end position="129"/>
    </location>
</feature>
<keyword evidence="3" id="KW-1185">Reference proteome</keyword>
<sequence length="393" mass="44277">MFMPIVAHYLPKFNPIAVLVHDNHSAVTKKNKEWQEKLPIVVLKAEEIMYSKANSEAEYSNIQTLWDRVNDAVDTIIRKDESTETGELLPPCVEAALNLGCVPVRAPRSQRHSNPRTYLRPSYQECSNMPPKVPNENANERNSDLIPFHTSSGSMLKMPPSVDSARLVWDFNKRITSNTNPHIASSREKLPSFGNKNRIEVDHSSSLNRGSVYPLYYGTSFKPEVPQKSDSIIVGVPIFSSVSEPAEVGRLQNLFPYGVDKNVAKETLEAASKDNKGKGPQTDFDLSLRLGFFSDSNSNREKGSGCGTDSSGPRVSQEERRPEEKEFSFFPMESAYSRLHSSSWNSESDNQNAELVSRKRKLPFNVDRENDQFFWSHESPSNDFASQMRKPGL</sequence>